<organism evidence="2 3">
    <name type="scientific">[Clostridium] hylemonae DSM 15053</name>
    <dbReference type="NCBI Taxonomy" id="553973"/>
    <lineage>
        <taxon>Bacteria</taxon>
        <taxon>Bacillati</taxon>
        <taxon>Bacillota</taxon>
        <taxon>Clostridia</taxon>
        <taxon>Lachnospirales</taxon>
        <taxon>Lachnospiraceae</taxon>
    </lineage>
</organism>
<evidence type="ECO:0008006" key="4">
    <source>
        <dbReference type="Google" id="ProtNLM"/>
    </source>
</evidence>
<keyword evidence="3" id="KW-1185">Reference proteome</keyword>
<feature type="transmembrane region" description="Helical" evidence="1">
    <location>
        <begin position="293"/>
        <end position="312"/>
    </location>
</feature>
<feature type="transmembrane region" description="Helical" evidence="1">
    <location>
        <begin position="171"/>
        <end position="194"/>
    </location>
</feature>
<feature type="transmembrane region" description="Helical" evidence="1">
    <location>
        <begin position="31"/>
        <end position="49"/>
    </location>
</feature>
<accession>C0C0E8</accession>
<dbReference type="EMBL" id="ABYI02000020">
    <property type="protein sequence ID" value="EEG74285.1"/>
    <property type="molecule type" value="Genomic_DNA"/>
</dbReference>
<dbReference type="InterPro" id="IPR049458">
    <property type="entry name" value="EpsG-like"/>
</dbReference>
<keyword evidence="1" id="KW-0812">Transmembrane</keyword>
<feature type="transmembrane region" description="Helical" evidence="1">
    <location>
        <begin position="241"/>
        <end position="264"/>
    </location>
</feature>
<dbReference type="Pfam" id="PF14897">
    <property type="entry name" value="EpsG"/>
    <property type="match status" value="1"/>
</dbReference>
<reference evidence="2" key="2">
    <citation type="submission" date="2013-06" db="EMBL/GenBank/DDBJ databases">
        <title>Draft genome sequence of Clostridium hylemonae (DSM 15053).</title>
        <authorList>
            <person name="Sudarsanam P."/>
            <person name="Ley R."/>
            <person name="Guruge J."/>
            <person name="Turnbaugh P.J."/>
            <person name="Mahowald M."/>
            <person name="Liep D."/>
            <person name="Gordon J."/>
        </authorList>
    </citation>
    <scope>NUCLEOTIDE SEQUENCE</scope>
    <source>
        <strain evidence="2">DSM 15053</strain>
    </source>
</reference>
<dbReference type="Proteomes" id="UP000004893">
    <property type="component" value="Unassembled WGS sequence"/>
</dbReference>
<feature type="transmembrane region" description="Helical" evidence="1">
    <location>
        <begin position="324"/>
        <end position="343"/>
    </location>
</feature>
<comment type="caution">
    <text evidence="2">The sequence shown here is derived from an EMBL/GenBank/DDBJ whole genome shotgun (WGS) entry which is preliminary data.</text>
</comment>
<sequence>MTVYIVIFILVSIMAINGCNRRQYKLAGVDVAFWGAVIFPAAIAVLRGITVGADTKNYYAYYEDIVQLHTWKDLSYYADKYLIETGYMIYNKILGFFFESGQTITICNSILLFIALTVMIKKYSLKPILSLFLYITLGIYQTALNMIPSNIASLIVIGGFCFILERKLWKFLLIIVLAMQMHQSVFIFIALYILHSIKLTRFRAVLLFGAGGIVLMLYDRLLPVISLFVPDVYQRYLMTSQITNGVVFGFHILIFIFILVVTDFRKAGSSFNLYLWAFIMELEFYWLSFRLEIFSRVSFLFSPVLILLVPFVTDNMRFVKNKKLINGIFYTLIGVQYVLRLSINNIGSTMPYMFFWQ</sequence>
<feature type="transmembrane region" description="Helical" evidence="1">
    <location>
        <begin position="206"/>
        <end position="229"/>
    </location>
</feature>
<feature type="transmembrane region" description="Helical" evidence="1">
    <location>
        <begin position="147"/>
        <end position="165"/>
    </location>
</feature>
<dbReference type="STRING" id="553973.CLOHYLEM_05543"/>
<dbReference type="AlphaFoldDB" id="C0C0E8"/>
<keyword evidence="1" id="KW-1133">Transmembrane helix</keyword>
<dbReference type="eggNOG" id="ENOG5033A5I">
    <property type="taxonomic scope" value="Bacteria"/>
</dbReference>
<evidence type="ECO:0000313" key="2">
    <source>
        <dbReference type="EMBL" id="EEG74285.1"/>
    </source>
</evidence>
<proteinExistence type="predicted"/>
<evidence type="ECO:0000256" key="1">
    <source>
        <dbReference type="SAM" id="Phobius"/>
    </source>
</evidence>
<feature type="transmembrane region" description="Helical" evidence="1">
    <location>
        <begin position="93"/>
        <end position="117"/>
    </location>
</feature>
<name>C0C0E8_9FIRM</name>
<evidence type="ECO:0000313" key="3">
    <source>
        <dbReference type="Proteomes" id="UP000004893"/>
    </source>
</evidence>
<keyword evidence="1" id="KW-0472">Membrane</keyword>
<gene>
    <name evidence="2" type="ORF">CLOHYLEM_05543</name>
</gene>
<protein>
    <recommendedName>
        <fullName evidence="4">EpsG family protein</fullName>
    </recommendedName>
</protein>
<dbReference type="RefSeq" id="WP_006442887.1">
    <property type="nucleotide sequence ID" value="NZ_GG657759.1"/>
</dbReference>
<reference evidence="2" key="1">
    <citation type="submission" date="2009-02" db="EMBL/GenBank/DDBJ databases">
        <authorList>
            <person name="Fulton L."/>
            <person name="Clifton S."/>
            <person name="Fulton B."/>
            <person name="Xu J."/>
            <person name="Minx P."/>
            <person name="Pepin K.H."/>
            <person name="Johnson M."/>
            <person name="Bhonagiri V."/>
            <person name="Nash W.E."/>
            <person name="Mardis E.R."/>
            <person name="Wilson R.K."/>
        </authorList>
    </citation>
    <scope>NUCLEOTIDE SEQUENCE [LARGE SCALE GENOMIC DNA]</scope>
    <source>
        <strain evidence="2">DSM 15053</strain>
    </source>
</reference>
<dbReference type="HOGENOM" id="CLU_753665_0_0_9"/>